<dbReference type="GO" id="GO:0000139">
    <property type="term" value="C:Golgi membrane"/>
    <property type="evidence" value="ECO:0007669"/>
    <property type="project" value="UniProtKB-SubCell"/>
</dbReference>
<dbReference type="InterPro" id="IPR036180">
    <property type="entry name" value="Gelsolin-like_dom_sf"/>
</dbReference>
<dbReference type="GO" id="GO:0008270">
    <property type="term" value="F:zinc ion binding"/>
    <property type="evidence" value="ECO:0007669"/>
    <property type="project" value="InterPro"/>
</dbReference>
<organism evidence="20 21">
    <name type="scientific">Babesia duncani</name>
    <dbReference type="NCBI Taxonomy" id="323732"/>
    <lineage>
        <taxon>Eukaryota</taxon>
        <taxon>Sar</taxon>
        <taxon>Alveolata</taxon>
        <taxon>Apicomplexa</taxon>
        <taxon>Aconoidasida</taxon>
        <taxon>Piroplasmida</taxon>
        <taxon>Babesiidae</taxon>
        <taxon>Babesia</taxon>
    </lineage>
</organism>
<dbReference type="Gene3D" id="2.60.40.1670">
    <property type="entry name" value="beta-sandwich domain of Sec23/24"/>
    <property type="match status" value="1"/>
</dbReference>
<dbReference type="Pfam" id="PF08033">
    <property type="entry name" value="Sec23_BS"/>
    <property type="match status" value="1"/>
</dbReference>
<dbReference type="InterPro" id="IPR012990">
    <property type="entry name" value="Beta-sandwich_Sec23_24"/>
</dbReference>
<evidence type="ECO:0000256" key="6">
    <source>
        <dbReference type="ARBA" id="ARBA00022824"/>
    </source>
</evidence>
<dbReference type="EMBL" id="JALLKP010000004">
    <property type="protein sequence ID" value="KAK2195420.1"/>
    <property type="molecule type" value="Genomic_DNA"/>
</dbReference>
<dbReference type="SUPFAM" id="SSF82754">
    <property type="entry name" value="C-terminal, gelsolin-like domain of Sec23/24"/>
    <property type="match status" value="1"/>
</dbReference>
<keyword evidence="5 14" id="KW-0479">Metal-binding</keyword>
<feature type="domain" description="Sec23/Sec24 beta-sandwich" evidence="19">
    <location>
        <begin position="389"/>
        <end position="513"/>
    </location>
</feature>
<dbReference type="GO" id="GO:0006886">
    <property type="term" value="P:intracellular protein transport"/>
    <property type="evidence" value="ECO:0007669"/>
    <property type="project" value="InterPro"/>
</dbReference>
<dbReference type="Pfam" id="PF04811">
    <property type="entry name" value="Sec23_trunk"/>
    <property type="match status" value="1"/>
</dbReference>
<evidence type="ECO:0000256" key="13">
    <source>
        <dbReference type="ARBA" id="ARBA00025471"/>
    </source>
</evidence>
<keyword evidence="11 14" id="KW-0472">Membrane</keyword>
<dbReference type="GO" id="GO:0005789">
    <property type="term" value="C:endoplasmic reticulum membrane"/>
    <property type="evidence" value="ECO:0007669"/>
    <property type="project" value="UniProtKB-SubCell"/>
</dbReference>
<feature type="domain" description="Sec23/Sec24 trunk" evidence="17">
    <location>
        <begin position="130"/>
        <end position="375"/>
    </location>
</feature>
<dbReference type="Gene3D" id="3.40.50.410">
    <property type="entry name" value="von Willebrand factor, type A domain"/>
    <property type="match status" value="1"/>
</dbReference>
<dbReference type="RefSeq" id="XP_067802263.1">
    <property type="nucleotide sequence ID" value="XM_067948112.1"/>
</dbReference>
<dbReference type="GO" id="GO:0005096">
    <property type="term" value="F:GTPase activator activity"/>
    <property type="evidence" value="ECO:0007669"/>
    <property type="project" value="TreeGrafter"/>
</dbReference>
<evidence type="ECO:0000256" key="7">
    <source>
        <dbReference type="ARBA" id="ARBA00022833"/>
    </source>
</evidence>
<dbReference type="InterPro" id="IPR036175">
    <property type="entry name" value="Sec23/24_helical_dom_sf"/>
</dbReference>
<dbReference type="InterPro" id="IPR006896">
    <property type="entry name" value="Sec23/24_trunk_dom"/>
</dbReference>
<dbReference type="Gene3D" id="2.30.30.380">
    <property type="entry name" value="Zn-finger domain of Sec23/24"/>
    <property type="match status" value="1"/>
</dbReference>
<sequence length="779" mass="86727">MNDYTEFESHTGLRFSWNVWPCSHEEMEKAQVPIGCLFTPLKRAPESENGPKIPLVEYMPVRCRSSGIFLNPYCHIDFRAKTWTCPVTMQRNTLPPSYAEHITPENLPSELVNLSIEYIIPSNVSGGVFPPAIVFLVDTSIPEEELEQLKDSIQQVLSMLPPEVNVGLITYGSVIKIHDLSESEVPKCFVLRGSGEHTGDYLKRVLNLEQIPQSFIQPISACEFALNSFLDHLMPDSWPVGQNCRANRCTGSALSTATALLEICCPNKGGRVMLFTGGPCTFGPGKVVDTPLSESIRHHLDLQMDLPNARHVKEATEFYTRVATRCARNGHAIDLFACSLDQSGLYEMKVCCDKTGGYMVMSDSFSMSVFKDSLKVAFSLDENGHLKHGYNAKIEVFTSPELKVCGAVGGCTATEKQNSNVSSISIGEGNTSEWIIGALDDQSTLAFYFDVIDPATDSNSIITSALNTLGGGSSSQAKAKSANAGRLGFIQFQTIYLHSSGQKRLRVTSYSCKYAEPNLADLVNGFDQEAAAVLMARFAFFKSQTEDPTSVLRWLDKRLIHLVSKFADYQKNEAHTFRLAPEFAIYPQFMYHLRRSHFLQTFNASPDETAYYRTILTRENVINSLLMIQPALLEYSFDNPAPKPVLLDAVSLKNNVILMLDSFFYVIIWYGEQIHQWQELGYQDKTEYAHFKELLNAPAQDAKHIIGSRFPTPKFILCNQGGSQARFLLAKVNPSTTHNTSYGFADYTSADANGASVVNTDDVSLKTFMEHLVRLVVQS</sequence>
<feature type="domain" description="Gelsolin-like" evidence="15">
    <location>
        <begin position="639"/>
        <end position="728"/>
    </location>
</feature>
<keyword evidence="8 14" id="KW-0931">ER-Golgi transport</keyword>
<dbReference type="InterPro" id="IPR006895">
    <property type="entry name" value="Znf_Sec23_Sec24"/>
</dbReference>
<keyword evidence="7 14" id="KW-0862">Zinc</keyword>
<dbReference type="KEGG" id="bdw:94337393"/>
<dbReference type="FunFam" id="3.40.50.410:FF:000043">
    <property type="entry name" value="Protein transport protein SEC23"/>
    <property type="match status" value="1"/>
</dbReference>
<feature type="domain" description="Zinc finger Sec23/Sec24-type" evidence="16">
    <location>
        <begin position="60"/>
        <end position="98"/>
    </location>
</feature>
<dbReference type="InterPro" id="IPR029006">
    <property type="entry name" value="ADF-H/Gelsolin-like_dom_sf"/>
</dbReference>
<keyword evidence="9 14" id="KW-0653">Protein transport</keyword>
<evidence type="ECO:0000313" key="20">
    <source>
        <dbReference type="EMBL" id="KAK2195420.1"/>
    </source>
</evidence>
<dbReference type="SUPFAM" id="SSF81995">
    <property type="entry name" value="beta-sandwich domain of Sec23/24"/>
    <property type="match status" value="1"/>
</dbReference>
<evidence type="ECO:0000256" key="5">
    <source>
        <dbReference type="ARBA" id="ARBA00022723"/>
    </source>
</evidence>
<dbReference type="Pfam" id="PF00626">
    <property type="entry name" value="Gelsolin"/>
    <property type="match status" value="1"/>
</dbReference>
<proteinExistence type="inferred from homology"/>
<comment type="similarity">
    <text evidence="2 14">Belongs to the SEC23/SEC24 family. SEC23 subfamily.</text>
</comment>
<evidence type="ECO:0000259" key="18">
    <source>
        <dbReference type="Pfam" id="PF04815"/>
    </source>
</evidence>
<gene>
    <name evidence="20" type="ORF">BdWA1_003096</name>
</gene>
<feature type="domain" description="Sec23/Sec24 helical" evidence="18">
    <location>
        <begin position="527"/>
        <end position="625"/>
    </location>
</feature>
<keyword evidence="14" id="KW-0963">Cytoplasm</keyword>
<dbReference type="InterPro" id="IPR007123">
    <property type="entry name" value="Gelsolin-like_dom"/>
</dbReference>
<dbReference type="AlphaFoldDB" id="A0AAD9PIQ1"/>
<name>A0AAD9PIQ1_9APIC</name>
<dbReference type="InterPro" id="IPR036174">
    <property type="entry name" value="Znf_Sec23_Sec24_sf"/>
</dbReference>
<dbReference type="PANTHER" id="PTHR11141:SF0">
    <property type="entry name" value="PROTEIN TRANSPORT PROTEIN SEC23"/>
    <property type="match status" value="1"/>
</dbReference>
<dbReference type="InterPro" id="IPR037364">
    <property type="entry name" value="Sec23"/>
</dbReference>
<dbReference type="SUPFAM" id="SSF81811">
    <property type="entry name" value="Helical domain of Sec23/24"/>
    <property type="match status" value="1"/>
</dbReference>
<dbReference type="Pfam" id="PF04810">
    <property type="entry name" value="zf-Sec23_Sec24"/>
    <property type="match status" value="1"/>
</dbReference>
<evidence type="ECO:0000256" key="2">
    <source>
        <dbReference type="ARBA" id="ARBA00009210"/>
    </source>
</evidence>
<evidence type="ECO:0000313" key="21">
    <source>
        <dbReference type="Proteomes" id="UP001214638"/>
    </source>
</evidence>
<evidence type="ECO:0000256" key="4">
    <source>
        <dbReference type="ARBA" id="ARBA00022448"/>
    </source>
</evidence>
<evidence type="ECO:0000259" key="19">
    <source>
        <dbReference type="Pfam" id="PF08033"/>
    </source>
</evidence>
<accession>A0AAD9PIQ1</accession>
<evidence type="ECO:0000256" key="3">
    <source>
        <dbReference type="ARBA" id="ARBA00021212"/>
    </source>
</evidence>
<dbReference type="GO" id="GO:0090110">
    <property type="term" value="P:COPII-coated vesicle cargo loading"/>
    <property type="evidence" value="ECO:0007669"/>
    <property type="project" value="TreeGrafter"/>
</dbReference>
<keyword evidence="12 14" id="KW-0968">Cytoplasmic vesicle</keyword>
<comment type="subcellular location">
    <subcellularLocation>
        <location evidence="14">Cytoplasmic vesicle</location>
        <location evidence="14">COPII-coated vesicle membrane</location>
        <topology evidence="14">Peripheral membrane protein</topology>
        <orientation evidence="14">Cytoplasmic side</orientation>
    </subcellularLocation>
    <subcellularLocation>
        <location evidence="14">Endoplasmic reticulum membrane</location>
        <topology evidence="14">Peripheral membrane protein</topology>
        <orientation evidence="14">Cytoplasmic side</orientation>
    </subcellularLocation>
    <subcellularLocation>
        <location evidence="1">Golgi apparatus membrane</location>
        <topology evidence="1">Peripheral membrane protein</topology>
        <orientation evidence="1">Cytoplasmic side</orientation>
    </subcellularLocation>
</comment>
<dbReference type="GeneID" id="94337393"/>
<comment type="caution">
    <text evidence="20">The sequence shown here is derived from an EMBL/GenBank/DDBJ whole genome shotgun (WGS) entry which is preliminary data.</text>
</comment>
<evidence type="ECO:0000256" key="10">
    <source>
        <dbReference type="ARBA" id="ARBA00023034"/>
    </source>
</evidence>
<evidence type="ECO:0000256" key="1">
    <source>
        <dbReference type="ARBA" id="ARBA00004255"/>
    </source>
</evidence>
<evidence type="ECO:0000256" key="12">
    <source>
        <dbReference type="ARBA" id="ARBA00023329"/>
    </source>
</evidence>
<dbReference type="GO" id="GO:0030127">
    <property type="term" value="C:COPII vesicle coat"/>
    <property type="evidence" value="ECO:0007669"/>
    <property type="project" value="InterPro"/>
</dbReference>
<keyword evidence="21" id="KW-1185">Reference proteome</keyword>
<dbReference type="FunFam" id="1.20.120.730:FF:000005">
    <property type="entry name" value="Protein transport protein SEC23"/>
    <property type="match status" value="1"/>
</dbReference>
<keyword evidence="4 14" id="KW-0813">Transport</keyword>
<reference evidence="20" key="1">
    <citation type="journal article" date="2023" name="Nat. Microbiol.">
        <title>Babesia duncani multi-omics identifies virulence factors and drug targets.</title>
        <authorList>
            <person name="Singh P."/>
            <person name="Lonardi S."/>
            <person name="Liang Q."/>
            <person name="Vydyam P."/>
            <person name="Khabirova E."/>
            <person name="Fang T."/>
            <person name="Gihaz S."/>
            <person name="Thekkiniath J."/>
            <person name="Munshi M."/>
            <person name="Abel S."/>
            <person name="Ciampossin L."/>
            <person name="Batugedara G."/>
            <person name="Gupta M."/>
            <person name="Lu X.M."/>
            <person name="Lenz T."/>
            <person name="Chakravarty S."/>
            <person name="Cornillot E."/>
            <person name="Hu Y."/>
            <person name="Ma W."/>
            <person name="Gonzalez L.M."/>
            <person name="Sanchez S."/>
            <person name="Estrada K."/>
            <person name="Sanchez-Flores A."/>
            <person name="Montero E."/>
            <person name="Harb O.S."/>
            <person name="Le Roch K.G."/>
            <person name="Mamoun C.B."/>
        </authorList>
    </citation>
    <scope>NUCLEOTIDE SEQUENCE</scope>
    <source>
        <strain evidence="20">WA1</strain>
    </source>
</reference>
<dbReference type="Proteomes" id="UP001214638">
    <property type="component" value="Unassembled WGS sequence"/>
</dbReference>
<evidence type="ECO:0000256" key="14">
    <source>
        <dbReference type="RuleBase" id="RU365030"/>
    </source>
</evidence>
<dbReference type="Gene3D" id="3.40.20.10">
    <property type="entry name" value="Severin"/>
    <property type="match status" value="1"/>
</dbReference>
<keyword evidence="10" id="KW-0333">Golgi apparatus</keyword>
<dbReference type="PANTHER" id="PTHR11141">
    <property type="entry name" value="PROTEIN TRANSPORT PROTEIN SEC23"/>
    <property type="match status" value="1"/>
</dbReference>
<evidence type="ECO:0000256" key="11">
    <source>
        <dbReference type="ARBA" id="ARBA00023136"/>
    </source>
</evidence>
<dbReference type="SUPFAM" id="SSF53300">
    <property type="entry name" value="vWA-like"/>
    <property type="match status" value="1"/>
</dbReference>
<evidence type="ECO:0000256" key="8">
    <source>
        <dbReference type="ARBA" id="ARBA00022892"/>
    </source>
</evidence>
<dbReference type="FunFam" id="3.40.20.10:FF:000041">
    <property type="entry name" value="Protein transport protein SEC23"/>
    <property type="match status" value="1"/>
</dbReference>
<dbReference type="Gene3D" id="1.20.120.730">
    <property type="entry name" value="Sec23/Sec24 helical domain"/>
    <property type="match status" value="1"/>
</dbReference>
<evidence type="ECO:0000259" key="17">
    <source>
        <dbReference type="Pfam" id="PF04811"/>
    </source>
</evidence>
<protein>
    <recommendedName>
        <fullName evidence="3 14">Protein transport protein SEC23</fullName>
    </recommendedName>
</protein>
<comment type="function">
    <text evidence="13 14">Component of the coat protein complex II (COPII) which promotes the formation of transport vesicles from the endoplasmic reticulum (ER). The coat has two main functions, the physical deformation of the endoplasmic reticulum membrane into vesicles and the selection of cargo molecules.</text>
</comment>
<dbReference type="InterPro" id="IPR006900">
    <property type="entry name" value="Sec23/24_helical_dom"/>
</dbReference>
<dbReference type="Pfam" id="PF04815">
    <property type="entry name" value="Sec23_helical"/>
    <property type="match status" value="1"/>
</dbReference>
<dbReference type="GO" id="GO:0070971">
    <property type="term" value="C:endoplasmic reticulum exit site"/>
    <property type="evidence" value="ECO:0007669"/>
    <property type="project" value="TreeGrafter"/>
</dbReference>
<evidence type="ECO:0000259" key="15">
    <source>
        <dbReference type="Pfam" id="PF00626"/>
    </source>
</evidence>
<keyword evidence="6 14" id="KW-0256">Endoplasmic reticulum</keyword>
<dbReference type="SUPFAM" id="SSF82919">
    <property type="entry name" value="Zn-finger domain of Sec23/24"/>
    <property type="match status" value="1"/>
</dbReference>
<evidence type="ECO:0000259" key="16">
    <source>
        <dbReference type="Pfam" id="PF04810"/>
    </source>
</evidence>
<evidence type="ECO:0000256" key="9">
    <source>
        <dbReference type="ARBA" id="ARBA00022927"/>
    </source>
</evidence>
<dbReference type="InterPro" id="IPR036465">
    <property type="entry name" value="vWFA_dom_sf"/>
</dbReference>